<protein>
    <submittedName>
        <fullName evidence="5">Uncharacterized protein</fullName>
    </submittedName>
</protein>
<keyword evidence="6" id="KW-1185">Reference proteome</keyword>
<proteinExistence type="predicted"/>
<dbReference type="InterPro" id="IPR001680">
    <property type="entry name" value="WD40_rpt"/>
</dbReference>
<keyword evidence="1 3" id="KW-0853">WD repeat</keyword>
<dbReference type="PROSITE" id="PS00678">
    <property type="entry name" value="WD_REPEATS_1"/>
    <property type="match status" value="1"/>
</dbReference>
<name>A0A8S1VU99_9CILI</name>
<keyword evidence="4" id="KW-0175">Coiled coil</keyword>
<dbReference type="PROSITE" id="PS50082">
    <property type="entry name" value="WD_REPEATS_2"/>
    <property type="match status" value="3"/>
</dbReference>
<dbReference type="SMART" id="SM00320">
    <property type="entry name" value="WD40"/>
    <property type="match status" value="12"/>
</dbReference>
<reference evidence="5" key="1">
    <citation type="submission" date="2021-01" db="EMBL/GenBank/DDBJ databases">
        <authorList>
            <consortium name="Genoscope - CEA"/>
            <person name="William W."/>
        </authorList>
    </citation>
    <scope>NUCLEOTIDE SEQUENCE</scope>
</reference>
<feature type="coiled-coil region" evidence="4">
    <location>
        <begin position="1600"/>
        <end position="1629"/>
    </location>
</feature>
<organism evidence="5 6">
    <name type="scientific">Paramecium pentaurelia</name>
    <dbReference type="NCBI Taxonomy" id="43138"/>
    <lineage>
        <taxon>Eukaryota</taxon>
        <taxon>Sar</taxon>
        <taxon>Alveolata</taxon>
        <taxon>Ciliophora</taxon>
        <taxon>Intramacronucleata</taxon>
        <taxon>Oligohymenophorea</taxon>
        <taxon>Peniculida</taxon>
        <taxon>Parameciidae</taxon>
        <taxon>Paramecium</taxon>
    </lineage>
</organism>
<dbReference type="OrthoDB" id="2443807at2759"/>
<feature type="repeat" description="WD" evidence="3">
    <location>
        <begin position="3242"/>
        <end position="3273"/>
    </location>
</feature>
<evidence type="ECO:0000256" key="4">
    <source>
        <dbReference type="SAM" id="Coils"/>
    </source>
</evidence>
<dbReference type="Proteomes" id="UP000689195">
    <property type="component" value="Unassembled WGS sequence"/>
</dbReference>
<dbReference type="PANTHER" id="PTHR44129">
    <property type="entry name" value="WD REPEAT-CONTAINING PROTEIN POP1"/>
    <property type="match status" value="1"/>
</dbReference>
<evidence type="ECO:0000256" key="3">
    <source>
        <dbReference type="PROSITE-ProRule" id="PRU00221"/>
    </source>
</evidence>
<dbReference type="InterPro" id="IPR050349">
    <property type="entry name" value="WD_LIS1/nudF_dynein_reg"/>
</dbReference>
<dbReference type="Pfam" id="PF00400">
    <property type="entry name" value="WD40"/>
    <property type="match status" value="1"/>
</dbReference>
<comment type="caution">
    <text evidence="5">The sequence shown here is derived from an EMBL/GenBank/DDBJ whole genome shotgun (WGS) entry which is preliminary data.</text>
</comment>
<gene>
    <name evidence="5" type="ORF">PPENT_87.1.T0730009</name>
</gene>
<evidence type="ECO:0000256" key="1">
    <source>
        <dbReference type="ARBA" id="ARBA00022574"/>
    </source>
</evidence>
<feature type="repeat" description="WD" evidence="3">
    <location>
        <begin position="2795"/>
        <end position="2824"/>
    </location>
</feature>
<dbReference type="EMBL" id="CAJJDO010000073">
    <property type="protein sequence ID" value="CAD8179813.1"/>
    <property type="molecule type" value="Genomic_DNA"/>
</dbReference>
<evidence type="ECO:0000313" key="6">
    <source>
        <dbReference type="Proteomes" id="UP000689195"/>
    </source>
</evidence>
<feature type="repeat" description="WD" evidence="3">
    <location>
        <begin position="1963"/>
        <end position="2004"/>
    </location>
</feature>
<evidence type="ECO:0000256" key="2">
    <source>
        <dbReference type="ARBA" id="ARBA00022737"/>
    </source>
</evidence>
<accession>A0A8S1VU99</accession>
<sequence>MISFYLQYQFLIFQTIFNIFSSTIFCLRGGGSICSSQAKPQQSSIINKIPDKFFSNMKHFTNVIVEKALLFHDRFNKDEIICAFLWFHNHQEYLQGLCRYEESNLQYYDVIESTFQILVKQLIIYLKLSGYLFHYLLQICNNLLKVIFFYQQQNKERYMQVVLKDQLLSQISELEEQIKIESNNIWINGIEFELQMIKICLAHCRTNSQIGQQLAIGILSGIVSSISQLKPSSELIDSLVEAGKYLLITFYDKQIRNPLQIYELYYFFENLKWTILNQLKQGYSVQKTINQLNEAYNNYIKKSQNWIVHFCWINLISDLISYRFIISKTQLQNTLDQISEAQITINSLIESNHLILIPYDKSQVKVKLFENKDLNIKNFVCLKLFQEYLLNEQEKNIKLLPEYVNFQFDTQQNNQNNLWDLNISLITNEDNLEILSSLNTQLRICKIQIKQNVEQIENQAQLTYSKRDQNQDLKICLQDLQHLIKQQKQLNLQLLYLFYEIDIIRIKEISIHKALEQIMKCNSQNINKDKKTFQILKSDDLEKESELKFLQNLKKITQLWIVISKILSIYQEAISDDINKLDFKKNSNINILQEYEQIINTISNIDQFLNEFIIQLKNAKRSFQKIFVQNKLSQQIQEKISQRKIWDNIIEIYNSLLIRTIISELNLHYSQYWKKENWAFEMPKDLGKNLIRCIEIEILLKGLKNLINIHQRKLYLVQFEDLNNISENLVQLENNREDDIIQETLIQNIIVDLKSQLKGYFEKYSQIDVIKDEFKQLDDIEKYIKQSLLDIKKKIQSEDKKLLIIITFQKVLNKLALIGLCQIDKQTVQQDVLQILDNYLQNKNIIDQSQIQITNESNKQKGFQDLSINIKNKECKQDDYFNFEKETNQINAILLKIKRIKRIIIQNRIYYSYITLVSDQLLKQVSVDDITESMSELIPDVLMSIQIFLSILIEQQQIVFNSEKLQQSSIDLNIDQLVGNLILFNNHSSQLDQSQLQNEDKKCDKIYLQLLSNLENTSTSLQKESGFLDILENTSYKVREALAYNLITMQASVQEKKIQEFCINLIKKMWIYEKHPNVRNLLKNKELMELQKKMFSSDIMTFQNRLKLDIQMMLKKIAQLENSVLTENSPQMKDQLQQAIDEFEIYFDNITDMSQRLDINLIFLKEISKDLKNLKSSIDLLLKNVNGIANDIRKLRGKNYFELLLIRKDQILKQKQENQVDQVHIELQTQEYDPITGNKIQNNLGGSISFLLKYQYDNFEGEVNEFLWNKQERTKDVMLLKGRAGSGKSRAAINIEELLWNFYKIEPQWIPIYISLPSVKDPKHNIIEQGLESENYNFDSVQIREFKEAVIAGNLNIVLILESYDEMKQDCLKCNLYTSNRLIQDLNLQEPGQNVKIIITTREEILTSIGYQTWFYGKSLNTLKEVELLPFTSQQSSEYLQLYQEISVKRQIKRFYEFLKQLKGQSYSFIQFNSVWFQLQETISKILIKNQDQHMLFTNQDTEKIIQKIQNVEFFNLFQPDLINSLSKDLLQLWGTSKFHQTINNVNIGHLLNTPFMLEIIVYVLPKMSSIFSQAGFMREVLQINYHLLKKESLKSTSLISKYKQQKDLKENEVEIKTQKNNIKEFDDQYIIELLNSLLEDLESQNFFEQHSIAQQLHLNGNSIISQNKQFNVKFDAQFIVGAFKLNQLTAFDFYNVFVEFYHAQQLQKWKDLGKSINHESFILDLNEFSMHLAIDMSIRQLTQVNYKQKGKLILQQAKNINLHNSWEDCYFSENEQDSEYRGLLRKCMLITSKGSQHSFNHKSIQEFFVADYILKFLEKHSENDITIDCQVLQQSIFNKNDFNLSSEQYSGTLELLKPKLLLLTNLKQKLIRLVLLNKSKYLFERASSNAIYFLSCFGEYLEDLDLYGLKISNTKINGLTFYKCNLSYTQFDNVSIDSCNFACSKIEKARWTNLICKEKPSLTGHQKSVQSLIFKDNGDCLITGSLDGIIKIWSFTKDEIPLSRQFENQSILSLSYSEIHNIIVCLTNTELTFLSGNDLTTIAYQTFINQQYTSILVSSDFNYIAVIISHQVLFIMETKQLSEKQNQNIDYTIKVDSSIQCIALSSDQKILAISCQDIQFWDVSDISNCQKLSDLKIEQKMITLLQFSSNNQIFIFYDENDKEVHFWNIKDLKSIVWIQSINFRGQVNQIEFNLNNQYVIIRSNYFTIYDCMRLTDQQETIVVQSSINIKEFETSPNFEILACIQEDMKLSLTIYNMKDIRNIQKLSILIENQNELSLIRFSEDGLYLLCCKRDEILLWNLDNYKSYKTLVPSQDKIIDVVISQDQKTLVSCSLRKIVIIQDFFEMTKWDKLNIIDLSFDFKGASFYKMKTLAILGENKEGSIIQFFDCQSSKFLNQFQTIEILEKAYFTDNYTMITLGKTLQIWTSYREDYKFENIKQKEVELKINGYNSRFYPEYKNLLIYNSNTIYILSIQYLQYHKIKVQKYLRQLQYSFNQKFLIFITNTGLEIQLIDNILSAKKISSQTSQDFSISNNQTMLACTTQQDVIISDLSINNSNKEVKIKNISQYVYQRVCFAKQDQILIICKRNQAYLYDIQNLEQIKLINNATINGLPTKILFLEETQQIIAFYTKFITLQNIDNLEDCKIIQRSQQYNISTYLLTLNNNYFGISYNNEIINFLPLSQSIQVQLFQKYGTFKYKGFAQSESLMIVITVDLEIFKIDPKNQLIVKIGSLKEYGEMYHLELNIQQTKLLLAIKIKDKNTERLELIDFKSMKTIQCLEQYDVSVHYFEKAFFSEESSYFVTAYSNVTIKLWDLKTCKLLSTFKSNTESIDLISISGKGILAQSGKEIIRLWNLNALRQQQLEFDGHQTSIILVTISSDGLQLASGSVFEIIRWDLTNFQKIDVLLKSKQLPPKFCYSQDCQYFAAIDDQGSIRLWKINTKYLIDNTYVICYYQKAYDIQFNYKCNSIIVLYSNHIKIQWDLQHRKLLEQSNIDTYNQIKQRPSIDINHLFTYDSKYLVTFSPIKMIDLTNEKQKFIIDDTILNQKIKFIAISHNNLKLAVQNENCINLWSIEEMKILAQLAKGLEISCCLAFSISDKVLFSLNKQFIVQLWDVDGQYIIISEISIAPKIDDPIFSAFLDKAISFPLIEDKFLVVYSLSIGYNIIQSDYLKASYIPDKEKVWDLSLDYCAKYFQSAFSEQKQLLAVQWMREFKIFDTKSMKLFVTLEPTVFDRSNYTSLLSFSKSGKYLLSLNLDQTINIWNLTSLQTIQKYANVKQNFIVKAFIFLEDEENILILGLDNHIYHDHISNFNLQYSFLTEEVQIKFQYVIKQINQYQMTYQENELKILDKESGNQIYTLNKFSSKLNTASFSPCCRIIILGMKDGSILFYKIDQETLAKYGFPTLCKSINRFPLLMAPHCYFNEDTLFKSKECENLTRLFVEKGAINSII</sequence>
<dbReference type="InterPro" id="IPR019775">
    <property type="entry name" value="WD40_repeat_CS"/>
</dbReference>
<evidence type="ECO:0000313" key="5">
    <source>
        <dbReference type="EMBL" id="CAD8179813.1"/>
    </source>
</evidence>
<keyword evidence="2" id="KW-0677">Repeat</keyword>
<dbReference type="PROSITE" id="PS50294">
    <property type="entry name" value="WD_REPEATS_REGION"/>
    <property type="match status" value="1"/>
</dbReference>